<dbReference type="GO" id="GO:0005886">
    <property type="term" value="C:plasma membrane"/>
    <property type="evidence" value="ECO:0007669"/>
    <property type="project" value="TreeGrafter"/>
</dbReference>
<dbReference type="GO" id="GO:0046872">
    <property type="term" value="F:metal ion binding"/>
    <property type="evidence" value="ECO:0007669"/>
    <property type="project" value="UniProtKB-KW"/>
</dbReference>
<dbReference type="PRINTS" id="PR00786">
    <property type="entry name" value="NEPRILYSIN"/>
</dbReference>
<evidence type="ECO:0000313" key="12">
    <source>
        <dbReference type="Proteomes" id="UP000265419"/>
    </source>
</evidence>
<feature type="region of interest" description="Disordered" evidence="8">
    <location>
        <begin position="1"/>
        <end position="49"/>
    </location>
</feature>
<evidence type="ECO:0000256" key="7">
    <source>
        <dbReference type="ARBA" id="ARBA00023049"/>
    </source>
</evidence>
<dbReference type="GO" id="GO:0004222">
    <property type="term" value="F:metalloendopeptidase activity"/>
    <property type="evidence" value="ECO:0007669"/>
    <property type="project" value="InterPro"/>
</dbReference>
<protein>
    <submittedName>
        <fullName evidence="11">Peptidase M13</fullName>
    </submittedName>
</protein>
<sequence length="678" mass="74765">MEGLVSGAAAPGQPFDVWQRSAPQAPRLENLDKEQRVSQSPRPQDDLYRSVNHSWLSEASIPGDRGSYGAFEILRDQAEADVHSLIEEAAASGAADGPAGRIAALWSSFMDEAAIEAKGAQPLQATLAQIRGVEHLEDFVSLSGELARRGVSSFVEVGASSDAGNPDVNLLSFLQSGLGLPDESYYREDSFAEIRQAYQEHLTRLFTLVGEGAPDAQADAVVRVESALASHHWDAVKCRDAVARYNRMSGDELLKLAPSLDAWLAGAGVERRYWDVVDVWQPSFLQGLQEELTAQDLEAWKAWLTVQYVRSRAPYLSSDFVTESWSFYSKTLGGATEQRPRWKRGVGFVEGGVGEDVGQLFVARHFPPASKERMDQLVEQLLEAYRVSIEQLEWMSPETRERALDKLGKFRPKIGYPVKWIDYSSLVLHADDVVGNAEAVAEFEFRRELQKIEDGVDKDLWFMYPQTVNAYYHPLLNEIAFPAAILRPPFFGADRDDAANFGAIGAVIGHEIGHGFDDQGSQFDGDGALNNWWSDADRAAFEERTNKLVAQYEALVPPEAPEHHVNGKLTLGENIGDLGGLGIAYKAYKAAVAARGGDAEDIVDGVSGDVRFFESWGSVWAVLTRPETMVTRVTTDPHSPGEFRANQVPKNLDAFHAAYGTSEGDGMWLAPEERVTIW</sequence>
<keyword evidence="3" id="KW-0645">Protease</keyword>
<evidence type="ECO:0000256" key="4">
    <source>
        <dbReference type="ARBA" id="ARBA00022723"/>
    </source>
</evidence>
<evidence type="ECO:0000256" key="5">
    <source>
        <dbReference type="ARBA" id="ARBA00022801"/>
    </source>
</evidence>
<dbReference type="CDD" id="cd08662">
    <property type="entry name" value="M13"/>
    <property type="match status" value="1"/>
</dbReference>
<evidence type="ECO:0000256" key="6">
    <source>
        <dbReference type="ARBA" id="ARBA00022833"/>
    </source>
</evidence>
<dbReference type="GO" id="GO:0016485">
    <property type="term" value="P:protein processing"/>
    <property type="evidence" value="ECO:0007669"/>
    <property type="project" value="TreeGrafter"/>
</dbReference>
<dbReference type="InterPro" id="IPR000718">
    <property type="entry name" value="Peptidase_M13"/>
</dbReference>
<accession>A0A399JFH8</accession>
<feature type="domain" description="Peptidase M13 N-terminal" evidence="10">
    <location>
        <begin position="43"/>
        <end position="417"/>
    </location>
</feature>
<dbReference type="InterPro" id="IPR018497">
    <property type="entry name" value="Peptidase_M13_C"/>
</dbReference>
<dbReference type="PANTHER" id="PTHR11733">
    <property type="entry name" value="ZINC METALLOPROTEASE FAMILY M13 NEPRILYSIN-RELATED"/>
    <property type="match status" value="1"/>
</dbReference>
<keyword evidence="5" id="KW-0378">Hydrolase</keyword>
<dbReference type="Proteomes" id="UP000265419">
    <property type="component" value="Unassembled WGS sequence"/>
</dbReference>
<dbReference type="InterPro" id="IPR042089">
    <property type="entry name" value="Peptidase_M13_dom_2"/>
</dbReference>
<organism evidence="11 12">
    <name type="scientific">Galactobacter valiniphilus</name>
    <dbReference type="NCBI Taxonomy" id="2676122"/>
    <lineage>
        <taxon>Bacteria</taxon>
        <taxon>Bacillati</taxon>
        <taxon>Actinomycetota</taxon>
        <taxon>Actinomycetes</taxon>
        <taxon>Micrococcales</taxon>
        <taxon>Micrococcaceae</taxon>
        <taxon>Galactobacter</taxon>
    </lineage>
</organism>
<keyword evidence="7" id="KW-0482">Metalloprotease</keyword>
<comment type="cofactor">
    <cofactor evidence="1">
        <name>Zn(2+)</name>
        <dbReference type="ChEBI" id="CHEBI:29105"/>
    </cofactor>
</comment>
<dbReference type="PANTHER" id="PTHR11733:SF167">
    <property type="entry name" value="FI17812P1-RELATED"/>
    <property type="match status" value="1"/>
</dbReference>
<dbReference type="InterPro" id="IPR024079">
    <property type="entry name" value="MetalloPept_cat_dom_sf"/>
</dbReference>
<gene>
    <name evidence="11" type="ORF">DWB68_03315</name>
</gene>
<comment type="caution">
    <text evidence="11">The sequence shown here is derived from an EMBL/GenBank/DDBJ whole genome shotgun (WGS) entry which is preliminary data.</text>
</comment>
<evidence type="ECO:0000313" key="11">
    <source>
        <dbReference type="EMBL" id="RII43337.1"/>
    </source>
</evidence>
<evidence type="ECO:0000256" key="2">
    <source>
        <dbReference type="ARBA" id="ARBA00007357"/>
    </source>
</evidence>
<evidence type="ECO:0000256" key="1">
    <source>
        <dbReference type="ARBA" id="ARBA00001947"/>
    </source>
</evidence>
<dbReference type="Gene3D" id="3.40.390.10">
    <property type="entry name" value="Collagenase (Catalytic Domain)"/>
    <property type="match status" value="1"/>
</dbReference>
<proteinExistence type="inferred from homology"/>
<dbReference type="Gene3D" id="1.10.1380.10">
    <property type="entry name" value="Neutral endopeptidase , domain2"/>
    <property type="match status" value="1"/>
</dbReference>
<dbReference type="InterPro" id="IPR008753">
    <property type="entry name" value="Peptidase_M13_N"/>
</dbReference>
<dbReference type="EMBL" id="QQXK01000004">
    <property type="protein sequence ID" value="RII43337.1"/>
    <property type="molecule type" value="Genomic_DNA"/>
</dbReference>
<dbReference type="SUPFAM" id="SSF55486">
    <property type="entry name" value="Metalloproteases ('zincins'), catalytic domain"/>
    <property type="match status" value="1"/>
</dbReference>
<evidence type="ECO:0000256" key="3">
    <source>
        <dbReference type="ARBA" id="ARBA00022670"/>
    </source>
</evidence>
<name>A0A399JFH8_9MICC</name>
<evidence type="ECO:0000256" key="8">
    <source>
        <dbReference type="SAM" id="MobiDB-lite"/>
    </source>
</evidence>
<keyword evidence="6" id="KW-0862">Zinc</keyword>
<keyword evidence="4" id="KW-0479">Metal-binding</keyword>
<dbReference type="AlphaFoldDB" id="A0A399JFH8"/>
<feature type="domain" description="Peptidase M13 C-terminal" evidence="9">
    <location>
        <begin position="469"/>
        <end position="675"/>
    </location>
</feature>
<evidence type="ECO:0000259" key="9">
    <source>
        <dbReference type="Pfam" id="PF01431"/>
    </source>
</evidence>
<keyword evidence="12" id="KW-1185">Reference proteome</keyword>
<dbReference type="Pfam" id="PF01431">
    <property type="entry name" value="Peptidase_M13"/>
    <property type="match status" value="1"/>
</dbReference>
<evidence type="ECO:0000259" key="10">
    <source>
        <dbReference type="Pfam" id="PF05649"/>
    </source>
</evidence>
<dbReference type="Pfam" id="PF05649">
    <property type="entry name" value="Peptidase_M13_N"/>
    <property type="match status" value="1"/>
</dbReference>
<dbReference type="PROSITE" id="PS51885">
    <property type="entry name" value="NEPRILYSIN"/>
    <property type="match status" value="1"/>
</dbReference>
<reference evidence="11 12" key="1">
    <citation type="submission" date="2018-07" db="EMBL/GenBank/DDBJ databases">
        <title>Arthrobacter sp. nov., isolated from raw cow's milk with high bacterial count.</title>
        <authorList>
            <person name="Hahne J."/>
            <person name="Isele D."/>
            <person name="Lipski A."/>
        </authorList>
    </citation>
    <scope>NUCLEOTIDE SEQUENCE [LARGE SCALE GENOMIC DNA]</scope>
    <source>
        <strain evidence="11 12">JZ R-35</strain>
    </source>
</reference>
<comment type="similarity">
    <text evidence="2">Belongs to the peptidase M13 family.</text>
</comment>